<accession>A0A6G7YMV3</accession>
<dbReference type="EMBL" id="CP049869">
    <property type="protein sequence ID" value="QIK78070.1"/>
    <property type="molecule type" value="Genomic_DNA"/>
</dbReference>
<keyword evidence="2" id="KW-1185">Reference proteome</keyword>
<dbReference type="KEGG" id="spii:G7077_03230"/>
<evidence type="ECO:0000313" key="2">
    <source>
        <dbReference type="Proteomes" id="UP000503222"/>
    </source>
</evidence>
<dbReference type="RefSeq" id="WP_166410464.1">
    <property type="nucleotide sequence ID" value="NZ_CP049869.1"/>
</dbReference>
<dbReference type="Proteomes" id="UP000503222">
    <property type="component" value="Chromosome"/>
</dbReference>
<gene>
    <name evidence="1" type="ORF">G7077_03230</name>
</gene>
<sequence>MPSSRVLLIGPSPSRVPPSQALEMLRLAELPKLTKCVLTDSKIEPQSVAKTFNIEAGYAADAAQQATFANWSGLQPKPTEQLLDGQEIFAVRTVVERDGPFGYVILQRQAADLTQLWPKLEQEIGDSLYLDLGDGNFVLNLRATGGLTLLDDLWELYRTGAVYGLVSYSFGLALDVAVQASRCSATVEA</sequence>
<evidence type="ECO:0000313" key="1">
    <source>
        <dbReference type="EMBL" id="QIK78070.1"/>
    </source>
</evidence>
<organism evidence="1 2">
    <name type="scientific">Sphingomonas piscis</name>
    <dbReference type="NCBI Taxonomy" id="2714943"/>
    <lineage>
        <taxon>Bacteria</taxon>
        <taxon>Pseudomonadati</taxon>
        <taxon>Pseudomonadota</taxon>
        <taxon>Alphaproteobacteria</taxon>
        <taxon>Sphingomonadales</taxon>
        <taxon>Sphingomonadaceae</taxon>
        <taxon>Sphingomonas</taxon>
    </lineage>
</organism>
<dbReference type="AlphaFoldDB" id="A0A6G7YMV3"/>
<reference evidence="1 2" key="1">
    <citation type="submission" date="2020-03" db="EMBL/GenBank/DDBJ databases">
        <title>Sphingomonas sp. nov., isolated from fish.</title>
        <authorList>
            <person name="Hyun D.-W."/>
            <person name="Bae J.-W."/>
        </authorList>
    </citation>
    <scope>NUCLEOTIDE SEQUENCE [LARGE SCALE GENOMIC DNA]</scope>
    <source>
        <strain evidence="1 2">HDW15B</strain>
    </source>
</reference>
<protein>
    <submittedName>
        <fullName evidence="1">Uncharacterized protein</fullName>
    </submittedName>
</protein>
<name>A0A6G7YMV3_9SPHN</name>
<proteinExistence type="predicted"/>